<gene>
    <name evidence="7" type="ORF">CAEBREN_06683</name>
</gene>
<keyword evidence="3 5" id="KW-1133">Transmembrane helix</keyword>
<dbReference type="AlphaFoldDB" id="G0NZB4"/>
<keyword evidence="8" id="KW-1185">Reference proteome</keyword>
<proteinExistence type="predicted"/>
<evidence type="ECO:0000256" key="3">
    <source>
        <dbReference type="ARBA" id="ARBA00022989"/>
    </source>
</evidence>
<dbReference type="OrthoDB" id="3936150at2759"/>
<dbReference type="FunCoup" id="G0NZB4">
    <property type="interactions" value="8"/>
</dbReference>
<evidence type="ECO:0000256" key="4">
    <source>
        <dbReference type="ARBA" id="ARBA00023136"/>
    </source>
</evidence>
<evidence type="ECO:0000313" key="8">
    <source>
        <dbReference type="Proteomes" id="UP000008068"/>
    </source>
</evidence>
<dbReference type="GO" id="GO:0016020">
    <property type="term" value="C:membrane"/>
    <property type="evidence" value="ECO:0007669"/>
    <property type="project" value="UniProtKB-SubCell"/>
</dbReference>
<dbReference type="PANTHER" id="PTHR24064">
    <property type="entry name" value="SOLUTE CARRIER FAMILY 22 MEMBER"/>
    <property type="match status" value="1"/>
</dbReference>
<feature type="transmembrane region" description="Helical" evidence="5">
    <location>
        <begin position="456"/>
        <end position="475"/>
    </location>
</feature>
<feature type="transmembrane region" description="Helical" evidence="5">
    <location>
        <begin position="112"/>
        <end position="133"/>
    </location>
</feature>
<evidence type="ECO:0000259" key="6">
    <source>
        <dbReference type="PROSITE" id="PS50850"/>
    </source>
</evidence>
<feature type="transmembrane region" description="Helical" evidence="5">
    <location>
        <begin position="363"/>
        <end position="385"/>
    </location>
</feature>
<feature type="transmembrane region" description="Helical" evidence="5">
    <location>
        <begin position="331"/>
        <end position="351"/>
    </location>
</feature>
<reference evidence="8" key="1">
    <citation type="submission" date="2011-07" db="EMBL/GenBank/DDBJ databases">
        <authorList>
            <consortium name="Caenorhabditis brenneri Sequencing and Analysis Consortium"/>
            <person name="Wilson R.K."/>
        </authorList>
    </citation>
    <scope>NUCLEOTIDE SEQUENCE [LARGE SCALE GENOMIC DNA]</scope>
    <source>
        <strain evidence="8">PB2801</strain>
    </source>
</reference>
<keyword evidence="4 5" id="KW-0472">Membrane</keyword>
<protein>
    <recommendedName>
        <fullName evidence="6">Major facilitator superfamily (MFS) profile domain-containing protein</fullName>
    </recommendedName>
</protein>
<dbReference type="SUPFAM" id="SSF103473">
    <property type="entry name" value="MFS general substrate transporter"/>
    <property type="match status" value="1"/>
</dbReference>
<evidence type="ECO:0000256" key="5">
    <source>
        <dbReference type="SAM" id="Phobius"/>
    </source>
</evidence>
<dbReference type="EMBL" id="GL379988">
    <property type="protein sequence ID" value="EGT41136.1"/>
    <property type="molecule type" value="Genomic_DNA"/>
</dbReference>
<dbReference type="Gene3D" id="1.20.1250.20">
    <property type="entry name" value="MFS general substrate transporter like domains"/>
    <property type="match status" value="1"/>
</dbReference>
<feature type="transmembrane region" description="Helical" evidence="5">
    <location>
        <begin position="20"/>
        <end position="41"/>
    </location>
</feature>
<accession>G0NZB4</accession>
<dbReference type="InterPro" id="IPR005829">
    <property type="entry name" value="Sugar_transporter_CS"/>
</dbReference>
<dbReference type="HOGENOM" id="CLU_001265_33_8_1"/>
<dbReference type="eggNOG" id="KOG0255">
    <property type="taxonomic scope" value="Eukaryota"/>
</dbReference>
<dbReference type="STRING" id="135651.G0NZB4"/>
<dbReference type="PROSITE" id="PS00216">
    <property type="entry name" value="SUGAR_TRANSPORT_1"/>
    <property type="match status" value="1"/>
</dbReference>
<organism evidence="8">
    <name type="scientific">Caenorhabditis brenneri</name>
    <name type="common">Nematode worm</name>
    <dbReference type="NCBI Taxonomy" id="135651"/>
    <lineage>
        <taxon>Eukaryota</taxon>
        <taxon>Metazoa</taxon>
        <taxon>Ecdysozoa</taxon>
        <taxon>Nematoda</taxon>
        <taxon>Chromadorea</taxon>
        <taxon>Rhabditida</taxon>
        <taxon>Rhabditina</taxon>
        <taxon>Rhabditomorpha</taxon>
        <taxon>Rhabditoidea</taxon>
        <taxon>Rhabditidae</taxon>
        <taxon>Peloderinae</taxon>
        <taxon>Caenorhabditis</taxon>
    </lineage>
</organism>
<name>G0NZB4_CAEBE</name>
<feature type="domain" description="Major facilitator superfamily (MFS) profile" evidence="6">
    <location>
        <begin position="20"/>
        <end position="477"/>
    </location>
</feature>
<dbReference type="Proteomes" id="UP000008068">
    <property type="component" value="Unassembled WGS sequence"/>
</dbReference>
<dbReference type="InterPro" id="IPR011701">
    <property type="entry name" value="MFS"/>
</dbReference>
<evidence type="ECO:0000256" key="1">
    <source>
        <dbReference type="ARBA" id="ARBA00004141"/>
    </source>
</evidence>
<keyword evidence="2 5" id="KW-0812">Transmembrane</keyword>
<dbReference type="Pfam" id="PF07690">
    <property type="entry name" value="MFS_1"/>
    <property type="match status" value="1"/>
</dbReference>
<feature type="transmembrane region" description="Helical" evidence="5">
    <location>
        <begin position="165"/>
        <end position="187"/>
    </location>
</feature>
<dbReference type="InParanoid" id="G0NZB4"/>
<dbReference type="GO" id="GO:0022857">
    <property type="term" value="F:transmembrane transporter activity"/>
    <property type="evidence" value="ECO:0007669"/>
    <property type="project" value="InterPro"/>
</dbReference>
<sequence>MSGKLYWMEQHQSSWRLDIIIMVLYQITLIYSAQLIFVIFLDYMPPTYCTEDDFCHKIQKNCLTDYDVHAQNLCPVNMTENRRDCLMEHKKLYFYSAQFEYQQACSQFGGQFTISTITFIGTLLGNIVLGYLADKYGRRTIYFLSILFGIPVLVLSAAIKSVYWFYFFRLLVGIAISGTLTVGYTYAIEMISPNRRLRIFAFSNWPNARMIQVGLAYLTQEWTRTTYTTASIVCLTLPVLWYLPESPIWLEQKDKHEEASRARKRIERISGVSADHHNNYEMVTFEKVTPKRIYKNPKLRTSFLMILFMYFYVGMAVYITDLNGADMTKNLYWGQFLSGLVLSIAQFIIGMTEPYLTGMGRRVLFLFSQLIAIICYVLIVICLYLDWKSSFIYLTSYTVAYASQSICLEAAYLSLVELMPTDVRATVGSIANICMKVGTILASFTIRLKFEYEPSIFFINLVFCVIGMVLVFFCLEV</sequence>
<feature type="transmembrane region" description="Helical" evidence="5">
    <location>
        <begin position="301"/>
        <end position="319"/>
    </location>
</feature>
<evidence type="ECO:0000313" key="7">
    <source>
        <dbReference type="EMBL" id="EGT41136.1"/>
    </source>
</evidence>
<comment type="subcellular location">
    <subcellularLocation>
        <location evidence="1">Membrane</location>
        <topology evidence="1">Multi-pass membrane protein</topology>
    </subcellularLocation>
</comment>
<evidence type="ECO:0000256" key="2">
    <source>
        <dbReference type="ARBA" id="ARBA00022692"/>
    </source>
</evidence>
<feature type="non-terminal residue" evidence="7">
    <location>
        <position position="477"/>
    </location>
</feature>
<dbReference type="InterPro" id="IPR036259">
    <property type="entry name" value="MFS_trans_sf"/>
</dbReference>
<dbReference type="InterPro" id="IPR020846">
    <property type="entry name" value="MFS_dom"/>
</dbReference>
<feature type="transmembrane region" description="Helical" evidence="5">
    <location>
        <begin position="140"/>
        <end position="159"/>
    </location>
</feature>
<dbReference type="PROSITE" id="PS50850">
    <property type="entry name" value="MFS"/>
    <property type="match status" value="1"/>
</dbReference>